<evidence type="ECO:0000256" key="7">
    <source>
        <dbReference type="ARBA" id="ARBA00023237"/>
    </source>
</evidence>
<name>A0ABS9SM99_9BACT</name>
<feature type="domain" description="TonB-dependent receptor plug" evidence="12">
    <location>
        <begin position="120"/>
        <end position="222"/>
    </location>
</feature>
<dbReference type="RefSeq" id="WP_240831550.1">
    <property type="nucleotide sequence ID" value="NZ_JAKWBL010000004.1"/>
</dbReference>
<keyword evidence="5 9" id="KW-0798">TonB box</keyword>
<organism evidence="13 14">
    <name type="scientific">Niabella ginsengisoli</name>
    <dbReference type="NCBI Taxonomy" id="522298"/>
    <lineage>
        <taxon>Bacteria</taxon>
        <taxon>Pseudomonadati</taxon>
        <taxon>Bacteroidota</taxon>
        <taxon>Chitinophagia</taxon>
        <taxon>Chitinophagales</taxon>
        <taxon>Chitinophagaceae</taxon>
        <taxon>Niabella</taxon>
    </lineage>
</organism>
<evidence type="ECO:0000313" key="14">
    <source>
        <dbReference type="Proteomes" id="UP001202248"/>
    </source>
</evidence>
<keyword evidence="10" id="KW-0732">Signal</keyword>
<feature type="domain" description="TonB-dependent receptor-like beta-barrel" evidence="11">
    <location>
        <begin position="413"/>
        <end position="862"/>
    </location>
</feature>
<keyword evidence="4 8" id="KW-0812">Transmembrane</keyword>
<dbReference type="Proteomes" id="UP001202248">
    <property type="component" value="Unassembled WGS sequence"/>
</dbReference>
<dbReference type="EMBL" id="JAKWBL010000004">
    <property type="protein sequence ID" value="MCH5599505.1"/>
    <property type="molecule type" value="Genomic_DNA"/>
</dbReference>
<dbReference type="Gene3D" id="2.170.130.10">
    <property type="entry name" value="TonB-dependent receptor, plug domain"/>
    <property type="match status" value="1"/>
</dbReference>
<dbReference type="InterPro" id="IPR023997">
    <property type="entry name" value="TonB-dep_OMP_SusC/RagA_CS"/>
</dbReference>
<feature type="signal peptide" evidence="10">
    <location>
        <begin position="1"/>
        <end position="20"/>
    </location>
</feature>
<evidence type="ECO:0000256" key="3">
    <source>
        <dbReference type="ARBA" id="ARBA00022452"/>
    </source>
</evidence>
<evidence type="ECO:0000256" key="10">
    <source>
        <dbReference type="SAM" id="SignalP"/>
    </source>
</evidence>
<evidence type="ECO:0000256" key="1">
    <source>
        <dbReference type="ARBA" id="ARBA00004571"/>
    </source>
</evidence>
<dbReference type="SUPFAM" id="SSF49464">
    <property type="entry name" value="Carboxypeptidase regulatory domain-like"/>
    <property type="match status" value="1"/>
</dbReference>
<evidence type="ECO:0000313" key="13">
    <source>
        <dbReference type="EMBL" id="MCH5599505.1"/>
    </source>
</evidence>
<evidence type="ECO:0000256" key="6">
    <source>
        <dbReference type="ARBA" id="ARBA00023136"/>
    </source>
</evidence>
<evidence type="ECO:0000256" key="5">
    <source>
        <dbReference type="ARBA" id="ARBA00023077"/>
    </source>
</evidence>
<keyword evidence="7 8" id="KW-0998">Cell outer membrane</keyword>
<dbReference type="PROSITE" id="PS52016">
    <property type="entry name" value="TONB_DEPENDENT_REC_3"/>
    <property type="match status" value="1"/>
</dbReference>
<dbReference type="NCBIfam" id="TIGR04057">
    <property type="entry name" value="SusC_RagA_signa"/>
    <property type="match status" value="1"/>
</dbReference>
<comment type="similarity">
    <text evidence="8 9">Belongs to the TonB-dependent receptor family.</text>
</comment>
<evidence type="ECO:0000256" key="9">
    <source>
        <dbReference type="RuleBase" id="RU003357"/>
    </source>
</evidence>
<evidence type="ECO:0000256" key="2">
    <source>
        <dbReference type="ARBA" id="ARBA00022448"/>
    </source>
</evidence>
<dbReference type="InterPro" id="IPR000531">
    <property type="entry name" value="Beta-barrel_TonB"/>
</dbReference>
<evidence type="ECO:0000256" key="8">
    <source>
        <dbReference type="PROSITE-ProRule" id="PRU01360"/>
    </source>
</evidence>
<dbReference type="SUPFAM" id="SSF56935">
    <property type="entry name" value="Porins"/>
    <property type="match status" value="1"/>
</dbReference>
<protein>
    <submittedName>
        <fullName evidence="13">SusC/RagA family TonB-linked outer membrane protein</fullName>
    </submittedName>
</protein>
<keyword evidence="6 8" id="KW-0472">Membrane</keyword>
<reference evidence="13 14" key="1">
    <citation type="submission" date="2022-02" db="EMBL/GenBank/DDBJ databases">
        <authorList>
            <person name="Min J."/>
        </authorList>
    </citation>
    <scope>NUCLEOTIDE SEQUENCE [LARGE SCALE GENOMIC DNA]</scope>
    <source>
        <strain evidence="13 14">GR10-1</strain>
    </source>
</reference>
<keyword evidence="3 8" id="KW-1134">Transmembrane beta strand</keyword>
<dbReference type="Gene3D" id="2.40.170.20">
    <property type="entry name" value="TonB-dependent receptor, beta-barrel domain"/>
    <property type="match status" value="1"/>
</dbReference>
<keyword evidence="14" id="KW-1185">Reference proteome</keyword>
<dbReference type="InterPro" id="IPR012910">
    <property type="entry name" value="Plug_dom"/>
</dbReference>
<dbReference type="InterPro" id="IPR023996">
    <property type="entry name" value="TonB-dep_OMP_SusC/RagA"/>
</dbReference>
<dbReference type="Pfam" id="PF13715">
    <property type="entry name" value="CarbopepD_reg_2"/>
    <property type="match status" value="1"/>
</dbReference>
<dbReference type="Pfam" id="PF00593">
    <property type="entry name" value="TonB_dep_Rec_b-barrel"/>
    <property type="match status" value="1"/>
</dbReference>
<gene>
    <name evidence="13" type="ORF">MKP09_17140</name>
</gene>
<evidence type="ECO:0000259" key="11">
    <source>
        <dbReference type="Pfam" id="PF00593"/>
    </source>
</evidence>
<feature type="chain" id="PRO_5047174609" evidence="10">
    <location>
        <begin position="21"/>
        <end position="1059"/>
    </location>
</feature>
<comment type="caution">
    <text evidence="13">The sequence shown here is derived from an EMBL/GenBank/DDBJ whole genome shotgun (WGS) entry which is preliminary data.</text>
</comment>
<proteinExistence type="inferred from homology"/>
<dbReference type="Pfam" id="PF07715">
    <property type="entry name" value="Plug"/>
    <property type="match status" value="1"/>
</dbReference>
<dbReference type="InterPro" id="IPR037066">
    <property type="entry name" value="Plug_dom_sf"/>
</dbReference>
<comment type="subcellular location">
    <subcellularLocation>
        <location evidence="1 8">Cell outer membrane</location>
        <topology evidence="1 8">Multi-pass membrane protein</topology>
    </subcellularLocation>
</comment>
<accession>A0ABS9SM99</accession>
<dbReference type="InterPro" id="IPR036942">
    <property type="entry name" value="Beta-barrel_TonB_sf"/>
</dbReference>
<dbReference type="NCBIfam" id="TIGR04056">
    <property type="entry name" value="OMP_RagA_SusC"/>
    <property type="match status" value="1"/>
</dbReference>
<evidence type="ECO:0000259" key="12">
    <source>
        <dbReference type="Pfam" id="PF07715"/>
    </source>
</evidence>
<dbReference type="InterPro" id="IPR008969">
    <property type="entry name" value="CarboxyPept-like_regulatory"/>
</dbReference>
<dbReference type="InterPro" id="IPR039426">
    <property type="entry name" value="TonB-dep_rcpt-like"/>
</dbReference>
<evidence type="ECO:0000256" key="4">
    <source>
        <dbReference type="ARBA" id="ARBA00022692"/>
    </source>
</evidence>
<keyword evidence="2 8" id="KW-0813">Transport</keyword>
<sequence length="1059" mass="117501">MSRQFYLLIFMLLGYSFCSAQQIPITGNAVDAHTGSALRNITIYNTRTGVYQKSDANGAFQIRALAGDSLRFSRVGYHTRLIIVTTDKTTLVVELTPDEAMMESVVVNTGYQKIPRERSTGSFVQVDSALFNRAVGASVLDRLNGVTSSVLFDPNKSRPPITIRGIATLTASEKMAYPLIVIDNFPYEGDINNINPNDVENITILRDAAAASIWGARAGNGVIVITTKKGKLNQPIRLSLNSNITVQEKPNLYYPAQMSSSDFIDMERFLFDKGYYDADLTNTGDRPLVSPVVELLALQRAGVITGSDADQQIDAYRNKDLRKDLLQYYYRNPVQQQYALSLSGGKESVSFRASGGYDKNMGPINGNSDDRVTLNTDLFIQPVSKLTVQLKSMLAFTRSVDNGELPQIALGRFNYPYSSLINDDGTPATWDKDYRSSYKDTAGGGRLLGWQYRPLDELSNADNTSSSHDVLLMLNTTYQFHKMLKASVIYQFENAGTNTRNYYNEQTYYTRNLINLYSAINGATVTRRIPLGGILDMAEGRLTAHSLRGQLSLNHSFRWGTVAAIAGSEVRKAVHKGSAFRSYGVSSNLTSVNVNYDQVYPIFDDLLSGNVIPANTHYTGTDDRMVSLYANASYDYQNRYILSAGARKDASNILGVSTNNKWKPLWSAGLAWNISNESYYHFDALAYLKLRATYGYSGNVNNAIPAVTTLNFTSVSTSRLSTLPYASVANVPNKDLRWEKIGTLNLGLDFGSKGSVITGSLEYYIKNASDVISQVPVDITIAGTTALLKNSASLKSTGWDLTVNTININRALKWETSFLYSYNKVQVKKIFEDIKPGSTVGDGTTINPIIGESPYNIISYQWAGLNPENGNPRGFVDEGLSEDYTNIIKDPGWEDLKVSGSAIPEHFGGIRNTFSYHKFSVSANITYMLGYYFRKEALSYTNLFASGGTDGDYLKRWQQPGDEAHTHIPSLFYPTDYYRDLFYSNSSATVLKADHIRLKDIQLGYNIASSKPANRRLYLYCYISNLGLIWRANKEGRDPSYPESSPAPASYAFGCKIEL</sequence>